<gene>
    <name evidence="1" type="ORF">IAB88_02215</name>
</gene>
<organism evidence="1 2">
    <name type="scientific">Candidatus Limisoma faecipullorum</name>
    <dbReference type="NCBI Taxonomy" id="2840854"/>
    <lineage>
        <taxon>Bacteria</taxon>
        <taxon>Pseudomonadati</taxon>
        <taxon>Bacteroidota</taxon>
        <taxon>Bacteroidia</taxon>
        <taxon>Bacteroidales</taxon>
        <taxon>Candidatus Limisoma</taxon>
    </lineage>
</organism>
<proteinExistence type="predicted"/>
<dbReference type="EMBL" id="JADIMC010000029">
    <property type="protein sequence ID" value="MBO8475790.1"/>
    <property type="molecule type" value="Genomic_DNA"/>
</dbReference>
<sequence>MMRRLFYLLTALLVFTSCEHKELCYYHPHAAKVRVEFDWRDAPQADPAGMCVYFYPIEGGGGYRFDFSNAIGGEVDLRVGKYLVLCYNNDTEAVEFYNTDDFWTHGIYTREGSVLEPIYGNGANYAPRSRGTEDERVVICPDMIWGCTATEVEITDSGISYVLAPYEDGMEPVPVESEEYVIKLYPHELVCTYTYEVRNVKNLKHMTQMSGTISGMAGRMTLSSEELDDECVTLPFGAQSDGKSTVTGMFYTFGHNTANPDPHKMVFYVVMDDGAKYCYKDSENLDVTMQVHNAPDYRHVHLIIDGLDLPQPIENGSGFDPSVDDWEVVEEEIKL</sequence>
<accession>A0A9D9NJK8</accession>
<dbReference type="PROSITE" id="PS51257">
    <property type="entry name" value="PROKAR_LIPOPROTEIN"/>
    <property type="match status" value="1"/>
</dbReference>
<comment type="caution">
    <text evidence="1">The sequence shown here is derived from an EMBL/GenBank/DDBJ whole genome shotgun (WGS) entry which is preliminary data.</text>
</comment>
<dbReference type="Proteomes" id="UP000823598">
    <property type="component" value="Unassembled WGS sequence"/>
</dbReference>
<dbReference type="InterPro" id="IPR033410">
    <property type="entry name" value="DUF5119"/>
</dbReference>
<protein>
    <submittedName>
        <fullName evidence="1">DUF5119 domain-containing protein</fullName>
    </submittedName>
</protein>
<evidence type="ECO:0000313" key="2">
    <source>
        <dbReference type="Proteomes" id="UP000823598"/>
    </source>
</evidence>
<dbReference type="AlphaFoldDB" id="A0A9D9NJK8"/>
<name>A0A9D9NJK8_9BACT</name>
<evidence type="ECO:0000313" key="1">
    <source>
        <dbReference type="EMBL" id="MBO8475790.1"/>
    </source>
</evidence>
<dbReference type="Pfam" id="PF17145">
    <property type="entry name" value="DUF5119"/>
    <property type="match status" value="1"/>
</dbReference>
<reference evidence="1" key="1">
    <citation type="submission" date="2020-10" db="EMBL/GenBank/DDBJ databases">
        <authorList>
            <person name="Gilroy R."/>
        </authorList>
    </citation>
    <scope>NUCLEOTIDE SEQUENCE</scope>
    <source>
        <strain evidence="1">6919</strain>
    </source>
</reference>
<reference evidence="1" key="2">
    <citation type="journal article" date="2021" name="PeerJ">
        <title>Extensive microbial diversity within the chicken gut microbiome revealed by metagenomics and culture.</title>
        <authorList>
            <person name="Gilroy R."/>
            <person name="Ravi A."/>
            <person name="Getino M."/>
            <person name="Pursley I."/>
            <person name="Horton D.L."/>
            <person name="Alikhan N.F."/>
            <person name="Baker D."/>
            <person name="Gharbi K."/>
            <person name="Hall N."/>
            <person name="Watson M."/>
            <person name="Adriaenssens E.M."/>
            <person name="Foster-Nyarko E."/>
            <person name="Jarju S."/>
            <person name="Secka A."/>
            <person name="Antonio M."/>
            <person name="Oren A."/>
            <person name="Chaudhuri R.R."/>
            <person name="La Ragione R."/>
            <person name="Hildebrand F."/>
            <person name="Pallen M.J."/>
        </authorList>
    </citation>
    <scope>NUCLEOTIDE SEQUENCE</scope>
    <source>
        <strain evidence="1">6919</strain>
    </source>
</reference>